<evidence type="ECO:0000313" key="1">
    <source>
        <dbReference type="EMBL" id="MFC6590648.1"/>
    </source>
</evidence>
<dbReference type="EMBL" id="JBHSWD010000001">
    <property type="protein sequence ID" value="MFC6590648.1"/>
    <property type="molecule type" value="Genomic_DNA"/>
</dbReference>
<comment type="caution">
    <text evidence="1">The sequence shown here is derived from an EMBL/GenBank/DDBJ whole genome shotgun (WGS) entry which is preliminary data.</text>
</comment>
<proteinExistence type="predicted"/>
<accession>A0ABW1Y8Z2</accession>
<reference evidence="2" key="1">
    <citation type="journal article" date="2019" name="Int. J. Syst. Evol. Microbiol.">
        <title>The Global Catalogue of Microorganisms (GCM) 10K type strain sequencing project: providing services to taxonomists for standard genome sequencing and annotation.</title>
        <authorList>
            <consortium name="The Broad Institute Genomics Platform"/>
            <consortium name="The Broad Institute Genome Sequencing Center for Infectious Disease"/>
            <person name="Wu L."/>
            <person name="Ma J."/>
        </authorList>
    </citation>
    <scope>NUCLEOTIDE SEQUENCE [LARGE SCALE GENOMIC DNA]</scope>
    <source>
        <strain evidence="2">CGMCC 1.15772</strain>
    </source>
</reference>
<dbReference type="RefSeq" id="WP_380081667.1">
    <property type="nucleotide sequence ID" value="NZ_JBHSWD010000001.1"/>
</dbReference>
<dbReference type="Proteomes" id="UP001596297">
    <property type="component" value="Unassembled WGS sequence"/>
</dbReference>
<name>A0ABW1Y8Z2_9DEIO</name>
<gene>
    <name evidence="1" type="ORF">ACFP81_00400</name>
</gene>
<evidence type="ECO:0000313" key="2">
    <source>
        <dbReference type="Proteomes" id="UP001596297"/>
    </source>
</evidence>
<sequence>MDWLDLLREGDPHPRRFDSLESLEAHLRRVERLDEDALAELLLGGRVDPPLALRSYRIRPLRRA</sequence>
<organism evidence="1 2">
    <name type="scientific">Deinococcus lacus</name>
    <dbReference type="NCBI Taxonomy" id="392561"/>
    <lineage>
        <taxon>Bacteria</taxon>
        <taxon>Thermotogati</taxon>
        <taxon>Deinococcota</taxon>
        <taxon>Deinococci</taxon>
        <taxon>Deinococcales</taxon>
        <taxon>Deinococcaceae</taxon>
        <taxon>Deinococcus</taxon>
    </lineage>
</organism>
<protein>
    <submittedName>
        <fullName evidence="1">Uncharacterized protein</fullName>
    </submittedName>
</protein>
<keyword evidence="2" id="KW-1185">Reference proteome</keyword>